<proteinExistence type="predicted"/>
<accession>A0A7D5H7A1</accession>
<dbReference type="RefSeq" id="WP_158158634.1">
    <property type="nucleotide sequence ID" value="NZ_CP056030.1"/>
</dbReference>
<sequence>MTEYPDNVVPLRRGRVFADDGRDPTPLDDGFRQLAQQTFAGTDVDCSALGNRGQYAQALEYVVRHILEGPLPGETLLAFVKKAVHLPGDAVMQLQGCAQALRDLGNGVPGAAEQVARARRRLCSHLHPAGPEDLPG</sequence>
<protein>
    <submittedName>
        <fullName evidence="1">Uncharacterized protein</fullName>
    </submittedName>
</protein>
<evidence type="ECO:0000313" key="2">
    <source>
        <dbReference type="Proteomes" id="UP000509568"/>
    </source>
</evidence>
<gene>
    <name evidence="1" type="ORF">HWQ56_14360</name>
</gene>
<name>A0A7D5H7A1_9PSED</name>
<reference evidence="1 2" key="1">
    <citation type="submission" date="2020-06" db="EMBL/GenBank/DDBJ databases">
        <title>Pseudomonas eucalypticola sp. nov., an endophyte of Eucalyptus dunnii leaves with biocontrol ability of eucalyptus leaf blight.</title>
        <authorList>
            <person name="Liu Y."/>
            <person name="Song Z."/>
            <person name="Zeng H."/>
            <person name="Lu M."/>
            <person name="Wang X."/>
            <person name="Lian X."/>
            <person name="Zhang Q."/>
        </authorList>
    </citation>
    <scope>NUCLEOTIDE SEQUENCE [LARGE SCALE GENOMIC DNA]</scope>
    <source>
        <strain evidence="1 2">NP-1</strain>
    </source>
</reference>
<keyword evidence="2" id="KW-1185">Reference proteome</keyword>
<dbReference type="AlphaFoldDB" id="A0A7D5H7A1"/>
<dbReference type="KEGG" id="pez:HWQ56_14360"/>
<organism evidence="1 2">
    <name type="scientific">Pseudomonas eucalypticola</name>
    <dbReference type="NCBI Taxonomy" id="2599595"/>
    <lineage>
        <taxon>Bacteria</taxon>
        <taxon>Pseudomonadati</taxon>
        <taxon>Pseudomonadota</taxon>
        <taxon>Gammaproteobacteria</taxon>
        <taxon>Pseudomonadales</taxon>
        <taxon>Pseudomonadaceae</taxon>
        <taxon>Pseudomonas</taxon>
    </lineage>
</organism>
<dbReference type="EMBL" id="CP056030">
    <property type="protein sequence ID" value="QKZ04904.1"/>
    <property type="molecule type" value="Genomic_DNA"/>
</dbReference>
<dbReference type="Proteomes" id="UP000509568">
    <property type="component" value="Chromosome"/>
</dbReference>
<evidence type="ECO:0000313" key="1">
    <source>
        <dbReference type="EMBL" id="QKZ04904.1"/>
    </source>
</evidence>